<dbReference type="Gene3D" id="2.60.120.740">
    <property type="match status" value="1"/>
</dbReference>
<dbReference type="Proteomes" id="UP000314980">
    <property type="component" value="Unassembled WGS sequence"/>
</dbReference>
<accession>A0A4W6CLN3</accession>
<protein>
    <recommendedName>
        <fullName evidence="4">SUEL-type lectin domain-containing protein</fullName>
    </recommendedName>
</protein>
<dbReference type="InterPro" id="IPR000922">
    <property type="entry name" value="Lectin_gal-bd_dom"/>
</dbReference>
<evidence type="ECO:0000259" key="4">
    <source>
        <dbReference type="PROSITE" id="PS50228"/>
    </source>
</evidence>
<keyword evidence="3" id="KW-0812">Transmembrane</keyword>
<name>A0A4W6CLN3_LATCA</name>
<feature type="transmembrane region" description="Helical" evidence="3">
    <location>
        <begin position="6"/>
        <end position="30"/>
    </location>
</feature>
<proteinExistence type="predicted"/>
<dbReference type="PROSITE" id="PS50228">
    <property type="entry name" value="SUEL_LECTIN"/>
    <property type="match status" value="1"/>
</dbReference>
<dbReference type="FunFam" id="2.60.120.740:FF:000001">
    <property type="entry name" value="Adhesion G protein-coupled receptor L2"/>
    <property type="match status" value="1"/>
</dbReference>
<feature type="domain" description="SUEL-type lectin" evidence="4">
    <location>
        <begin position="24"/>
        <end position="105"/>
    </location>
</feature>
<dbReference type="Pfam" id="PF02140">
    <property type="entry name" value="SUEL_Lectin"/>
    <property type="match status" value="1"/>
</dbReference>
<keyword evidence="3" id="KW-0472">Membrane</keyword>
<keyword evidence="6" id="KW-1185">Reference proteome</keyword>
<evidence type="ECO:0000313" key="6">
    <source>
        <dbReference type="Proteomes" id="UP000314980"/>
    </source>
</evidence>
<dbReference type="PANTHER" id="PTHR46780">
    <property type="entry name" value="PROTEIN EVA-1"/>
    <property type="match status" value="1"/>
</dbReference>
<reference evidence="5" key="2">
    <citation type="submission" date="2025-08" db="UniProtKB">
        <authorList>
            <consortium name="Ensembl"/>
        </authorList>
    </citation>
    <scope>IDENTIFICATION</scope>
</reference>
<dbReference type="InterPro" id="IPR043159">
    <property type="entry name" value="Lectin_gal-bd_sf"/>
</dbReference>
<dbReference type="AlphaFoldDB" id="A0A4W6CLN3"/>
<evidence type="ECO:0000256" key="3">
    <source>
        <dbReference type="SAM" id="Phobius"/>
    </source>
</evidence>
<keyword evidence="3" id="KW-1133">Transmembrane helix</keyword>
<dbReference type="InParanoid" id="A0A4W6CLN3"/>
<dbReference type="STRING" id="8187.ENSLCAP00010013218"/>
<sequence>EKQSYAALWSVVISVTLTVCVCVCSGSQVIRVSMANFGRTSEQVCRYSAPDSQPPSATCRNPDALQVMADRCDGKHRCSVRASNLVFSNPCPGTRKYLEFCYVCVDPGS</sequence>
<keyword evidence="1" id="KW-0430">Lectin</keyword>
<keyword evidence="2" id="KW-0677">Repeat</keyword>
<dbReference type="Ensembl" id="ENSLCAT00010013496.1">
    <property type="protein sequence ID" value="ENSLCAP00010013218.1"/>
    <property type="gene ID" value="ENSLCAG00010006258.1"/>
</dbReference>
<evidence type="ECO:0000313" key="5">
    <source>
        <dbReference type="Ensembl" id="ENSLCAP00010013218.1"/>
    </source>
</evidence>
<reference evidence="6" key="1">
    <citation type="submission" date="2015-09" db="EMBL/GenBank/DDBJ databases">
        <authorList>
            <person name="Sai Rama Sridatta P."/>
        </authorList>
    </citation>
    <scope>NUCLEOTIDE SEQUENCE [LARGE SCALE GENOMIC DNA]</scope>
</reference>
<organism evidence="5 6">
    <name type="scientific">Lates calcarifer</name>
    <name type="common">Barramundi</name>
    <name type="synonym">Holocentrus calcarifer</name>
    <dbReference type="NCBI Taxonomy" id="8187"/>
    <lineage>
        <taxon>Eukaryota</taxon>
        <taxon>Metazoa</taxon>
        <taxon>Chordata</taxon>
        <taxon>Craniata</taxon>
        <taxon>Vertebrata</taxon>
        <taxon>Euteleostomi</taxon>
        <taxon>Actinopterygii</taxon>
        <taxon>Neopterygii</taxon>
        <taxon>Teleostei</taxon>
        <taxon>Neoteleostei</taxon>
        <taxon>Acanthomorphata</taxon>
        <taxon>Carangaria</taxon>
        <taxon>Carangaria incertae sedis</taxon>
        <taxon>Centropomidae</taxon>
        <taxon>Lates</taxon>
    </lineage>
</organism>
<evidence type="ECO:0000256" key="2">
    <source>
        <dbReference type="ARBA" id="ARBA00022737"/>
    </source>
</evidence>
<evidence type="ECO:0000256" key="1">
    <source>
        <dbReference type="ARBA" id="ARBA00022734"/>
    </source>
</evidence>
<dbReference type="GO" id="GO:0030246">
    <property type="term" value="F:carbohydrate binding"/>
    <property type="evidence" value="ECO:0007669"/>
    <property type="project" value="UniProtKB-KW"/>
</dbReference>
<reference evidence="5" key="3">
    <citation type="submission" date="2025-09" db="UniProtKB">
        <authorList>
            <consortium name="Ensembl"/>
        </authorList>
    </citation>
    <scope>IDENTIFICATION</scope>
</reference>